<dbReference type="CDD" id="cd00306">
    <property type="entry name" value="Peptidases_S8_S53"/>
    <property type="match status" value="1"/>
</dbReference>
<keyword evidence="2" id="KW-0645">Protease</keyword>
<dbReference type="GO" id="GO:0004252">
    <property type="term" value="F:serine-type endopeptidase activity"/>
    <property type="evidence" value="ECO:0007669"/>
    <property type="project" value="InterPro"/>
</dbReference>
<proteinExistence type="inferred from homology"/>
<evidence type="ECO:0000256" key="5">
    <source>
        <dbReference type="SAM" id="MobiDB-lite"/>
    </source>
</evidence>
<organism evidence="7 8">
    <name type="scientific">Podospora fimiseda</name>
    <dbReference type="NCBI Taxonomy" id="252190"/>
    <lineage>
        <taxon>Eukaryota</taxon>
        <taxon>Fungi</taxon>
        <taxon>Dikarya</taxon>
        <taxon>Ascomycota</taxon>
        <taxon>Pezizomycotina</taxon>
        <taxon>Sordariomycetes</taxon>
        <taxon>Sordariomycetidae</taxon>
        <taxon>Sordariales</taxon>
        <taxon>Podosporaceae</taxon>
        <taxon>Podospora</taxon>
    </lineage>
</organism>
<dbReference type="PRINTS" id="PR00723">
    <property type="entry name" value="SUBTILISIN"/>
</dbReference>
<dbReference type="InterPro" id="IPR000209">
    <property type="entry name" value="Peptidase_S8/S53_dom"/>
</dbReference>
<gene>
    <name evidence="7" type="ORF">QBC38DRAFT_514871</name>
</gene>
<evidence type="ECO:0000259" key="6">
    <source>
        <dbReference type="Pfam" id="PF00082"/>
    </source>
</evidence>
<keyword evidence="4" id="KW-0720">Serine protease</keyword>
<dbReference type="InterPro" id="IPR036852">
    <property type="entry name" value="Peptidase_S8/S53_dom_sf"/>
</dbReference>
<comment type="similarity">
    <text evidence="1">Belongs to the peptidase S8 family.</text>
</comment>
<reference evidence="7" key="1">
    <citation type="journal article" date="2023" name="Mol. Phylogenet. Evol.">
        <title>Genome-scale phylogeny and comparative genomics of the fungal order Sordariales.</title>
        <authorList>
            <person name="Hensen N."/>
            <person name="Bonometti L."/>
            <person name="Westerberg I."/>
            <person name="Brannstrom I.O."/>
            <person name="Guillou S."/>
            <person name="Cros-Aarteil S."/>
            <person name="Calhoun S."/>
            <person name="Haridas S."/>
            <person name="Kuo A."/>
            <person name="Mondo S."/>
            <person name="Pangilinan J."/>
            <person name="Riley R."/>
            <person name="LaButti K."/>
            <person name="Andreopoulos B."/>
            <person name="Lipzen A."/>
            <person name="Chen C."/>
            <person name="Yan M."/>
            <person name="Daum C."/>
            <person name="Ng V."/>
            <person name="Clum A."/>
            <person name="Steindorff A."/>
            <person name="Ohm R.A."/>
            <person name="Martin F."/>
            <person name="Silar P."/>
            <person name="Natvig D.O."/>
            <person name="Lalanne C."/>
            <person name="Gautier V."/>
            <person name="Ament-Velasquez S.L."/>
            <person name="Kruys A."/>
            <person name="Hutchinson M.I."/>
            <person name="Powell A.J."/>
            <person name="Barry K."/>
            <person name="Miller A.N."/>
            <person name="Grigoriev I.V."/>
            <person name="Debuchy R."/>
            <person name="Gladieux P."/>
            <person name="Hiltunen Thoren M."/>
            <person name="Johannesson H."/>
        </authorList>
    </citation>
    <scope>NUCLEOTIDE SEQUENCE</scope>
    <source>
        <strain evidence="7">CBS 990.96</strain>
    </source>
</reference>
<dbReference type="PANTHER" id="PTHR43806:SF11">
    <property type="entry name" value="CEREVISIN-RELATED"/>
    <property type="match status" value="1"/>
</dbReference>
<feature type="compositionally biased region" description="Basic and acidic residues" evidence="5">
    <location>
        <begin position="266"/>
        <end position="277"/>
    </location>
</feature>
<dbReference type="PANTHER" id="PTHR43806">
    <property type="entry name" value="PEPTIDASE S8"/>
    <property type="match status" value="1"/>
</dbReference>
<dbReference type="GO" id="GO:0006508">
    <property type="term" value="P:proteolysis"/>
    <property type="evidence" value="ECO:0007669"/>
    <property type="project" value="UniProtKB-KW"/>
</dbReference>
<evidence type="ECO:0000313" key="8">
    <source>
        <dbReference type="Proteomes" id="UP001301958"/>
    </source>
</evidence>
<dbReference type="Pfam" id="PF00082">
    <property type="entry name" value="Peptidase_S8"/>
    <property type="match status" value="1"/>
</dbReference>
<name>A0AAN7GXJ4_9PEZI</name>
<dbReference type="SUPFAM" id="SSF52743">
    <property type="entry name" value="Subtilisin-like"/>
    <property type="match status" value="1"/>
</dbReference>
<dbReference type="InterPro" id="IPR015500">
    <property type="entry name" value="Peptidase_S8_subtilisin-rel"/>
</dbReference>
<sequence>MATSTSVGEGSSASSERSIYDSNGWFGILSDLTKVFAPSSQDKKRTPQQRERGEEPRDSWKAKIAIIDTGILPKYHPNVIFKDFVDPSNDKSDGTHERDVDAKGGHGTRIVALLQKMLPDVLNDIHLYVARTFERRRYDDKPDDILVTRIVDAIEWVKSQNVDIIIMAWGFTYEEPRIRDAINGISRNTLVYVAAGNDSGHEPVQFPARMELDDICSPVIPIFSTTSYNKNATRINPPRMNNRPNFAILGENIDIVLTIKVPVTDKDTKKEETKKEEPEEEVEKPISHTLNGTSYSTAIAAGLAAYLIHFSRQPICRRQPGRELNLCHKETMGAVFAEMALRYVDQGYLCISPGHLLRICKDKCYKKGDSWDQLLREQRKAKMRDMLIAIVEDPRTVLDKDFYFTCSIC</sequence>
<dbReference type="Proteomes" id="UP001301958">
    <property type="component" value="Unassembled WGS sequence"/>
</dbReference>
<protein>
    <submittedName>
        <fullName evidence="7">Peptidase S8/S53 domain-containing protein</fullName>
    </submittedName>
</protein>
<dbReference type="AlphaFoldDB" id="A0AAN7GXJ4"/>
<evidence type="ECO:0000256" key="4">
    <source>
        <dbReference type="ARBA" id="ARBA00022825"/>
    </source>
</evidence>
<evidence type="ECO:0000256" key="3">
    <source>
        <dbReference type="ARBA" id="ARBA00022801"/>
    </source>
</evidence>
<feature type="compositionally biased region" description="Basic and acidic residues" evidence="5">
    <location>
        <begin position="41"/>
        <end position="59"/>
    </location>
</feature>
<feature type="region of interest" description="Disordered" evidence="5">
    <location>
        <begin position="266"/>
        <end position="286"/>
    </location>
</feature>
<feature type="region of interest" description="Disordered" evidence="5">
    <location>
        <begin position="37"/>
        <end position="59"/>
    </location>
</feature>
<dbReference type="InterPro" id="IPR050131">
    <property type="entry name" value="Peptidase_S8_subtilisin-like"/>
</dbReference>
<dbReference type="Gene3D" id="3.40.50.200">
    <property type="entry name" value="Peptidase S8/S53 domain"/>
    <property type="match status" value="1"/>
</dbReference>
<feature type="domain" description="Peptidase S8/S53" evidence="6">
    <location>
        <begin position="62"/>
        <end position="309"/>
    </location>
</feature>
<dbReference type="EMBL" id="MU865391">
    <property type="protein sequence ID" value="KAK4224495.1"/>
    <property type="molecule type" value="Genomic_DNA"/>
</dbReference>
<evidence type="ECO:0000256" key="2">
    <source>
        <dbReference type="ARBA" id="ARBA00022670"/>
    </source>
</evidence>
<reference evidence="7" key="2">
    <citation type="submission" date="2023-05" db="EMBL/GenBank/DDBJ databases">
        <authorList>
            <consortium name="Lawrence Berkeley National Laboratory"/>
            <person name="Steindorff A."/>
            <person name="Hensen N."/>
            <person name="Bonometti L."/>
            <person name="Westerberg I."/>
            <person name="Brannstrom I.O."/>
            <person name="Guillou S."/>
            <person name="Cros-Aarteil S."/>
            <person name="Calhoun S."/>
            <person name="Haridas S."/>
            <person name="Kuo A."/>
            <person name="Mondo S."/>
            <person name="Pangilinan J."/>
            <person name="Riley R."/>
            <person name="Labutti K."/>
            <person name="Andreopoulos B."/>
            <person name="Lipzen A."/>
            <person name="Chen C."/>
            <person name="Yanf M."/>
            <person name="Daum C."/>
            <person name="Ng V."/>
            <person name="Clum A."/>
            <person name="Ohm R."/>
            <person name="Martin F."/>
            <person name="Silar P."/>
            <person name="Natvig D."/>
            <person name="Lalanne C."/>
            <person name="Gautier V."/>
            <person name="Ament-Velasquez S.L."/>
            <person name="Kruys A."/>
            <person name="Hutchinson M.I."/>
            <person name="Powell A.J."/>
            <person name="Barry K."/>
            <person name="Miller A.N."/>
            <person name="Grigoriev I.V."/>
            <person name="Debuchy R."/>
            <person name="Gladieux P."/>
            <person name="Thoren M.H."/>
            <person name="Johannesson H."/>
        </authorList>
    </citation>
    <scope>NUCLEOTIDE SEQUENCE</scope>
    <source>
        <strain evidence="7">CBS 990.96</strain>
    </source>
</reference>
<accession>A0AAN7GXJ4</accession>
<evidence type="ECO:0000256" key="1">
    <source>
        <dbReference type="ARBA" id="ARBA00011073"/>
    </source>
</evidence>
<comment type="caution">
    <text evidence="7">The sequence shown here is derived from an EMBL/GenBank/DDBJ whole genome shotgun (WGS) entry which is preliminary data.</text>
</comment>
<evidence type="ECO:0000313" key="7">
    <source>
        <dbReference type="EMBL" id="KAK4224495.1"/>
    </source>
</evidence>
<keyword evidence="3" id="KW-0378">Hydrolase</keyword>
<keyword evidence="8" id="KW-1185">Reference proteome</keyword>